<reference evidence="2" key="1">
    <citation type="submission" date="2020-11" db="EMBL/GenBank/DDBJ databases">
        <authorList>
            <person name="Tran Van P."/>
        </authorList>
    </citation>
    <scope>NUCLEOTIDE SEQUENCE</scope>
</reference>
<dbReference type="AlphaFoldDB" id="A0A7R9H0V3"/>
<feature type="compositionally biased region" description="Low complexity" evidence="1">
    <location>
        <begin position="396"/>
        <end position="405"/>
    </location>
</feature>
<dbReference type="EMBL" id="OD001948">
    <property type="protein sequence ID" value="CAD7403659.1"/>
    <property type="molecule type" value="Genomic_DNA"/>
</dbReference>
<organism evidence="2">
    <name type="scientific">Timema poppense</name>
    <name type="common">Walking stick</name>
    <dbReference type="NCBI Taxonomy" id="170557"/>
    <lineage>
        <taxon>Eukaryota</taxon>
        <taxon>Metazoa</taxon>
        <taxon>Ecdysozoa</taxon>
        <taxon>Arthropoda</taxon>
        <taxon>Hexapoda</taxon>
        <taxon>Insecta</taxon>
        <taxon>Pterygota</taxon>
        <taxon>Neoptera</taxon>
        <taxon>Polyneoptera</taxon>
        <taxon>Phasmatodea</taxon>
        <taxon>Timematodea</taxon>
        <taxon>Timematoidea</taxon>
        <taxon>Timematidae</taxon>
        <taxon>Timema</taxon>
    </lineage>
</organism>
<feature type="compositionally biased region" description="Low complexity" evidence="1">
    <location>
        <begin position="370"/>
        <end position="380"/>
    </location>
</feature>
<accession>A0A7R9H0V3</accession>
<evidence type="ECO:0000313" key="2">
    <source>
        <dbReference type="EMBL" id="CAD7403659.1"/>
    </source>
</evidence>
<evidence type="ECO:0000256" key="1">
    <source>
        <dbReference type="SAM" id="MobiDB-lite"/>
    </source>
</evidence>
<sequence>MDPDDLITCKPDAIEFCPLWRRQKFMNGGPQFPINKQLSNVPLHSLLFLGPLVLLSPSRHPKPPGTDVFEDERRSGECHRLPRHPSIKWVYLNIFVEGERKDYPQYTQQGSNPITTIFSLVYCESSALDHEAIKEGLCRYSDFEVRAELVIKGSSAHMINDVSLLIDVVEKKSKISVARKDDSMEAFGVRSVAHNSRTIQEGKKLTPAVGEGRDVGRSDAGHYWKIKETWTEEKCPTTNLIEEIAYKGQAVRTDIKNMSECKTSFEACLMTNIRDKIAFCNLHRELEVLERAKKCDLRMLQTSRQRLQAKFLLLEAHSTRSGSEATNVRMYETHNPGFCYRRNGKCRSVNLSPRKCESHTSKARTRAPTDTESATTSTTDLRSGKTVSTQPDLESSESPASSPPAGKVQQRSPATPPDRVFSGDRAITSCRLHTSQSPMGVPQRVISLIKELETNTMSHESQDRIQDCQGQLRASQHQLLLHQYNQRSPERHGHLFCSRILQHWTHMKLQRFKYPDLPLEIQRTLLHHDNIVYLALTKGWITVIDTGGSPHTGPNSLSGQRSRERTSRKQSILVTSWTRPRWRATPLIRIMSSIRQLALLAQCPYSPPNDAWRHHNGPWLSLTGAESPILVSYGSLYNSTTPCTDWWMLL</sequence>
<name>A0A7R9H0V3_TIMPO</name>
<protein>
    <submittedName>
        <fullName evidence="2">Uncharacterized protein</fullName>
    </submittedName>
</protein>
<proteinExistence type="predicted"/>
<feature type="region of interest" description="Disordered" evidence="1">
    <location>
        <begin position="351"/>
        <end position="422"/>
    </location>
</feature>
<gene>
    <name evidence="2" type="ORF">TPSB3V08_LOCUS4149</name>
</gene>